<protein>
    <submittedName>
        <fullName evidence="2">Uncharacterized protein</fullName>
    </submittedName>
</protein>
<accession>A0ABQ9QDW5</accession>
<evidence type="ECO:0000313" key="3">
    <source>
        <dbReference type="Proteomes" id="UP001169217"/>
    </source>
</evidence>
<sequence length="385" mass="43295">MSTNGEAERKPSRPVWRRAVLAHIKLSTLERRKHHIEEQQRSVTPLQVAYNQQDIVQPEPVHLNGNPGASFVEDLETIAKEMGILHPNALDTNDFLASEEIYDPGPIIQPAVLGYTSAPKGTYVVSPLASLLFDLDYEYHQASRILHENFVPQADAPGSSNRELAEQTAESSSQWFSRLDDWSRQHEDSCKEGLIPPHNTPVESGDVSPVNTSARAPSLDRGPSIRLQKALAEDQEAWEPLKKPINELVATSEPLPPSGTQNGLLQAAERAGVWRNEMGVPCAAEEKANLVQKRYEDEVEMARRLWAGLEMKIEKRPCYLLWLEERHQLSTERMLASATTRLADYLEGYKAVSLRELCRRRGLLGDCHEQVSVWDSPLPQVCNFQ</sequence>
<feature type="compositionally biased region" description="Basic and acidic residues" evidence="1">
    <location>
        <begin position="178"/>
        <end position="191"/>
    </location>
</feature>
<comment type="caution">
    <text evidence="2">The sequence shown here is derived from an EMBL/GenBank/DDBJ whole genome shotgun (WGS) entry which is preliminary data.</text>
</comment>
<proteinExistence type="predicted"/>
<name>A0ABQ9QDW5_9PEZI</name>
<reference evidence="2" key="1">
    <citation type="submission" date="2023-04" db="EMBL/GenBank/DDBJ databases">
        <title>Colletotrichum limetticola genome sequence.</title>
        <authorList>
            <person name="Baroncelli R."/>
        </authorList>
    </citation>
    <scope>NUCLEOTIDE SEQUENCE</scope>
    <source>
        <strain evidence="2">KLA-Anderson</strain>
    </source>
</reference>
<dbReference type="EMBL" id="JARUPT010000008">
    <property type="protein sequence ID" value="KAK0382034.1"/>
    <property type="molecule type" value="Genomic_DNA"/>
</dbReference>
<organism evidence="2 3">
    <name type="scientific">Colletotrichum limetticola</name>
    <dbReference type="NCBI Taxonomy" id="1209924"/>
    <lineage>
        <taxon>Eukaryota</taxon>
        <taxon>Fungi</taxon>
        <taxon>Dikarya</taxon>
        <taxon>Ascomycota</taxon>
        <taxon>Pezizomycotina</taxon>
        <taxon>Sordariomycetes</taxon>
        <taxon>Hypocreomycetidae</taxon>
        <taxon>Glomerellales</taxon>
        <taxon>Glomerellaceae</taxon>
        <taxon>Colletotrichum</taxon>
        <taxon>Colletotrichum acutatum species complex</taxon>
    </lineage>
</organism>
<feature type="region of interest" description="Disordered" evidence="1">
    <location>
        <begin position="154"/>
        <end position="224"/>
    </location>
</feature>
<evidence type="ECO:0000313" key="2">
    <source>
        <dbReference type="EMBL" id="KAK0382034.1"/>
    </source>
</evidence>
<keyword evidence="3" id="KW-1185">Reference proteome</keyword>
<feature type="compositionally biased region" description="Polar residues" evidence="1">
    <location>
        <begin position="158"/>
        <end position="176"/>
    </location>
</feature>
<dbReference type="Proteomes" id="UP001169217">
    <property type="component" value="Unassembled WGS sequence"/>
</dbReference>
<evidence type="ECO:0000256" key="1">
    <source>
        <dbReference type="SAM" id="MobiDB-lite"/>
    </source>
</evidence>
<gene>
    <name evidence="2" type="ORF">CLIM01_00579</name>
</gene>